<dbReference type="AlphaFoldDB" id="Q1MYD2"/>
<accession>Q1MYD2</accession>
<proteinExistence type="predicted"/>
<name>Q1MYD2_9GAMM</name>
<dbReference type="Pfam" id="PF25302">
    <property type="entry name" value="NADase_transloc"/>
    <property type="match status" value="1"/>
</dbReference>
<evidence type="ECO:0000259" key="1">
    <source>
        <dbReference type="Pfam" id="PF25302"/>
    </source>
</evidence>
<dbReference type="InterPro" id="IPR057561">
    <property type="entry name" value="NADase_transloc"/>
</dbReference>
<dbReference type="STRING" id="207949.RED65_02288"/>
<reference evidence="2 3" key="1">
    <citation type="submission" date="2006-03" db="EMBL/GenBank/DDBJ databases">
        <authorList>
            <person name="Pinhassi J."/>
            <person name="Pedros-Alio C."/>
            <person name="Ferriera S."/>
            <person name="Johnson J."/>
            <person name="Kravitz S."/>
            <person name="Halpern A."/>
            <person name="Remington K."/>
            <person name="Beeson K."/>
            <person name="Tran B."/>
            <person name="Rogers Y.-H."/>
            <person name="Friedman R."/>
            <person name="Venter J.C."/>
        </authorList>
    </citation>
    <scope>NUCLEOTIDE SEQUENCE [LARGE SCALE GENOMIC DNA]</scope>
    <source>
        <strain evidence="2 3">RED65</strain>
    </source>
</reference>
<feature type="domain" description="NAD glycohydrolase translocation F5/8 type C" evidence="1">
    <location>
        <begin position="346"/>
        <end position="439"/>
    </location>
</feature>
<dbReference type="Gene3D" id="2.60.40.3680">
    <property type="match status" value="1"/>
</dbReference>
<dbReference type="Proteomes" id="UP000004263">
    <property type="component" value="Unassembled WGS sequence"/>
</dbReference>
<gene>
    <name evidence="2" type="ORF">RED65_02288</name>
</gene>
<sequence length="442" mass="51198">MVVRIVLIIVCLLVSHNSVSNFGGYISNDISESGNIVLKKTTAPISLDKERLFFDVGQRVKVKGHFWLTNNDDVPHNVTIAFPQDTRWKADWDSDADRYVAQDYKVFRPNLEINDVAETFNGFKYSKGAYDLNLVNRKTAAKWVEEHVALNEANPVYTATVWLTKSISFGANETKKVSIYYDFPWFYKDETWSFGLRYSNQRVFEYITTTANTWFGGKVKDFEAVATLPKDVASRIELNPAGWKLDETGRAVLNKQNWSPSSEDNIAFSWRSDLAMHSKNGDNDCLDSKYYRDYHWRFGFDGSRRTAWCSNRKMLECKTFSIVPFNDDGEYDPQEISHAKSIDGEPVMVKGLKIINGYGKNDNVFANNARVRNIEFYMDDRIDREQDVKWKQAFRLKDTDQPQVVMFEEPIDIRKGLDFNIIDVYKGKRFEDICISEIQLIQ</sequence>
<dbReference type="HOGENOM" id="CLU_619188_0_0_6"/>
<dbReference type="NCBIfam" id="NF047619">
    <property type="entry name" value="NADase_discoid"/>
    <property type="match status" value="1"/>
</dbReference>
<keyword evidence="3" id="KW-1185">Reference proteome</keyword>
<comment type="caution">
    <text evidence="2">The sequence shown here is derived from an EMBL/GenBank/DDBJ whole genome shotgun (WGS) entry which is preliminary data.</text>
</comment>
<evidence type="ECO:0000313" key="2">
    <source>
        <dbReference type="EMBL" id="EAT11013.1"/>
    </source>
</evidence>
<organism evidence="2 3">
    <name type="scientific">Bermanella marisrubri</name>
    <dbReference type="NCBI Taxonomy" id="207949"/>
    <lineage>
        <taxon>Bacteria</taxon>
        <taxon>Pseudomonadati</taxon>
        <taxon>Pseudomonadota</taxon>
        <taxon>Gammaproteobacteria</taxon>
        <taxon>Oceanospirillales</taxon>
        <taxon>Oceanospirillaceae</taxon>
        <taxon>Bermanella</taxon>
    </lineage>
</organism>
<dbReference type="EMBL" id="AAQH01000026">
    <property type="protein sequence ID" value="EAT11013.1"/>
    <property type="molecule type" value="Genomic_DNA"/>
</dbReference>
<evidence type="ECO:0000313" key="3">
    <source>
        <dbReference type="Proteomes" id="UP000004263"/>
    </source>
</evidence>
<protein>
    <recommendedName>
        <fullName evidence="1">NAD glycohydrolase translocation F5/8 type C domain-containing protein</fullName>
    </recommendedName>
</protein>